<evidence type="ECO:0000256" key="1">
    <source>
        <dbReference type="SAM" id="MobiDB-lite"/>
    </source>
</evidence>
<dbReference type="InterPro" id="IPR027417">
    <property type="entry name" value="P-loop_NTPase"/>
</dbReference>
<dbReference type="InterPro" id="IPR044876">
    <property type="entry name" value="HRDC_dom_sf"/>
</dbReference>
<dbReference type="Proteomes" id="UP000789524">
    <property type="component" value="Unassembled WGS sequence"/>
</dbReference>
<dbReference type="Pfam" id="PF05380">
    <property type="entry name" value="Peptidase_A17"/>
    <property type="match status" value="1"/>
</dbReference>
<comment type="caution">
    <text evidence="3">The sequence shown here is derived from an EMBL/GenBank/DDBJ whole genome shotgun (WGS) entry which is preliminary data.</text>
</comment>
<feature type="compositionally biased region" description="Basic residues" evidence="1">
    <location>
        <begin position="410"/>
        <end position="428"/>
    </location>
</feature>
<dbReference type="GO" id="GO:0003676">
    <property type="term" value="F:nucleic acid binding"/>
    <property type="evidence" value="ECO:0007669"/>
    <property type="project" value="InterPro"/>
</dbReference>
<dbReference type="PROSITE" id="PS50967">
    <property type="entry name" value="HRDC"/>
    <property type="match status" value="1"/>
</dbReference>
<evidence type="ECO:0000313" key="4">
    <source>
        <dbReference type="Proteomes" id="UP000789524"/>
    </source>
</evidence>
<dbReference type="OrthoDB" id="6927223at2759"/>
<dbReference type="InterPro" id="IPR002121">
    <property type="entry name" value="HRDC_dom"/>
</dbReference>
<dbReference type="Gene3D" id="1.10.150.80">
    <property type="entry name" value="HRDC domain"/>
    <property type="match status" value="1"/>
</dbReference>
<dbReference type="Pfam" id="PF00570">
    <property type="entry name" value="HRDC"/>
    <property type="match status" value="1"/>
</dbReference>
<feature type="compositionally biased region" description="Polar residues" evidence="1">
    <location>
        <begin position="396"/>
        <end position="409"/>
    </location>
</feature>
<evidence type="ECO:0000313" key="3">
    <source>
        <dbReference type="EMBL" id="CAG9578899.1"/>
    </source>
</evidence>
<dbReference type="GO" id="GO:0000166">
    <property type="term" value="F:nucleotide binding"/>
    <property type="evidence" value="ECO:0007669"/>
    <property type="project" value="InterPro"/>
</dbReference>
<dbReference type="SUPFAM" id="SSF47819">
    <property type="entry name" value="HRDC-like"/>
    <property type="match status" value="1"/>
</dbReference>
<sequence length="447" mass="51148">MNLRKWKSNLQLLNGCDTSQSSLDLNIGGLESTKTLGLGWQAMSDELCFPISDSVIDSNSKREMLSVISQIFDPLGLLSPCVMTMKMLLQKLWLHKLSWDEQLPPEVNKLWSELIVDLPELNKIRIPRRVIIDSYKYLEFHIFCDASERAIAFSNINDLLVRGGDCLLVFLGHMPVFDVYRLLARSTRWSFWLKDVDRYVSPYHDCQDPEKDIKRMMTTIGFKNVEVKCVQKLFVYTSVEAVKRNSPNYQIPAASLGSDVSEAKSCAVYDGLNQQEPSIKLLYVTPEKIQSSPKFQETLARLYEKGKISSNIAKESGVAPWTLYPQMALRDMAEKLPETAEAMLKIPHVTNANYKKYGFRLLPITFKYFMERIKIEMTLQDQGISEAYEDEEPTAGPSTDSPQRSFRNNKSYRPRKSKPYKAGVKKTSRNSTPTNPDLMEKYIINNG</sequence>
<dbReference type="Gene3D" id="3.40.50.300">
    <property type="entry name" value="P-loop containing nucleotide triphosphate hydrolases"/>
    <property type="match status" value="1"/>
</dbReference>
<organism evidence="3 4">
    <name type="scientific">Danaus chrysippus</name>
    <name type="common">African queen</name>
    <dbReference type="NCBI Taxonomy" id="151541"/>
    <lineage>
        <taxon>Eukaryota</taxon>
        <taxon>Metazoa</taxon>
        <taxon>Ecdysozoa</taxon>
        <taxon>Arthropoda</taxon>
        <taxon>Hexapoda</taxon>
        <taxon>Insecta</taxon>
        <taxon>Pterygota</taxon>
        <taxon>Neoptera</taxon>
        <taxon>Endopterygota</taxon>
        <taxon>Lepidoptera</taxon>
        <taxon>Glossata</taxon>
        <taxon>Ditrysia</taxon>
        <taxon>Papilionoidea</taxon>
        <taxon>Nymphalidae</taxon>
        <taxon>Danainae</taxon>
        <taxon>Danaini</taxon>
        <taxon>Danaina</taxon>
        <taxon>Danaus</taxon>
        <taxon>Anosia</taxon>
    </lineage>
</organism>
<accession>A0A8J2R6H5</accession>
<feature type="domain" description="HRDC" evidence="2">
    <location>
        <begin position="295"/>
        <end position="375"/>
    </location>
</feature>
<dbReference type="AlphaFoldDB" id="A0A8J2R6H5"/>
<protein>
    <submittedName>
        <fullName evidence="3">(African queen) hypothetical protein</fullName>
    </submittedName>
</protein>
<reference evidence="3" key="1">
    <citation type="submission" date="2021-09" db="EMBL/GenBank/DDBJ databases">
        <authorList>
            <person name="Martin H S."/>
        </authorList>
    </citation>
    <scope>NUCLEOTIDE SEQUENCE</scope>
</reference>
<feature type="region of interest" description="Disordered" evidence="1">
    <location>
        <begin position="388"/>
        <end position="447"/>
    </location>
</feature>
<dbReference type="InterPro" id="IPR010997">
    <property type="entry name" value="HRDC-like_sf"/>
</dbReference>
<gene>
    <name evidence="3" type="ORF">DCHRY22_LOCUS12918</name>
</gene>
<keyword evidence="4" id="KW-1185">Reference proteome</keyword>
<proteinExistence type="predicted"/>
<dbReference type="InterPro" id="IPR008042">
    <property type="entry name" value="Retrotrans_Pao"/>
</dbReference>
<dbReference type="PANTHER" id="PTHR47331">
    <property type="entry name" value="PHD-TYPE DOMAIN-CONTAINING PROTEIN"/>
    <property type="match status" value="1"/>
</dbReference>
<dbReference type="EMBL" id="CAKASE010000078">
    <property type="protein sequence ID" value="CAG9578899.1"/>
    <property type="molecule type" value="Genomic_DNA"/>
</dbReference>
<name>A0A8J2R6H5_9NEOP</name>
<evidence type="ECO:0000259" key="2">
    <source>
        <dbReference type="PROSITE" id="PS50967"/>
    </source>
</evidence>